<gene>
    <name evidence="1" type="ORF">Rhe02_72800</name>
</gene>
<name>A0A8J3QE45_9ACTN</name>
<sequence length="263" mass="27316">MNPDQAAAASRKAVTRLGSAFLECPRTLRRARELGLTGWACYVAGRGGALGEVRPDTVAAALGLIAPEAVRDGWMAARTVLSPAKVAAQMLAECCRWGAEKLEDAPKVVRLVLLSEQVALAADAVSMPLFAAWRAMPLPSGRATFEAPRGGALSGPLDGPGARAAIALHLLAEHRAAATLVGIKASGLTPVQALISGPEGEAAAVAFGWQPPYPKPGPLLRRRAWADSIADHIAGQALKVLEAKERAELVTLLNQAQAHAGLS</sequence>
<proteinExistence type="predicted"/>
<organism evidence="1 2">
    <name type="scientific">Rhizocola hellebori</name>
    <dbReference type="NCBI Taxonomy" id="1392758"/>
    <lineage>
        <taxon>Bacteria</taxon>
        <taxon>Bacillati</taxon>
        <taxon>Actinomycetota</taxon>
        <taxon>Actinomycetes</taxon>
        <taxon>Micromonosporales</taxon>
        <taxon>Micromonosporaceae</taxon>
        <taxon>Rhizocola</taxon>
    </lineage>
</organism>
<keyword evidence="2" id="KW-1185">Reference proteome</keyword>
<evidence type="ECO:0000313" key="1">
    <source>
        <dbReference type="EMBL" id="GIH09213.1"/>
    </source>
</evidence>
<accession>A0A8J3QE45</accession>
<dbReference type="AlphaFoldDB" id="A0A8J3QE45"/>
<dbReference type="Pfam" id="PF21863">
    <property type="entry name" value="HTH_67"/>
    <property type="match status" value="1"/>
</dbReference>
<dbReference type="RefSeq" id="WP_203912942.1">
    <property type="nucleotide sequence ID" value="NZ_BONY01000063.1"/>
</dbReference>
<reference evidence="1" key="1">
    <citation type="submission" date="2021-01" db="EMBL/GenBank/DDBJ databases">
        <title>Whole genome shotgun sequence of Rhizocola hellebori NBRC 109834.</title>
        <authorList>
            <person name="Komaki H."/>
            <person name="Tamura T."/>
        </authorList>
    </citation>
    <scope>NUCLEOTIDE SEQUENCE</scope>
    <source>
        <strain evidence="1">NBRC 109834</strain>
    </source>
</reference>
<comment type="caution">
    <text evidence="1">The sequence shown here is derived from an EMBL/GenBank/DDBJ whole genome shotgun (WGS) entry which is preliminary data.</text>
</comment>
<dbReference type="InterPro" id="IPR054058">
    <property type="entry name" value="HTH_67"/>
</dbReference>
<protein>
    <submittedName>
        <fullName evidence="1">Uncharacterized protein</fullName>
    </submittedName>
</protein>
<dbReference type="EMBL" id="BONY01000063">
    <property type="protein sequence ID" value="GIH09213.1"/>
    <property type="molecule type" value="Genomic_DNA"/>
</dbReference>
<evidence type="ECO:0000313" key="2">
    <source>
        <dbReference type="Proteomes" id="UP000612899"/>
    </source>
</evidence>
<dbReference type="Proteomes" id="UP000612899">
    <property type="component" value="Unassembled WGS sequence"/>
</dbReference>